<reference evidence="3 5" key="1">
    <citation type="submission" date="2016-05" db="EMBL/GenBank/DDBJ databases">
        <title>Comparative analysis of secretome profiles of manganese(II)-oxidizing ascomycete fungi.</title>
        <authorList>
            <consortium name="DOE Joint Genome Institute"/>
            <person name="Zeiner C.A."/>
            <person name="Purvine S.O."/>
            <person name="Zink E.M."/>
            <person name="Wu S."/>
            <person name="Pasa-Tolic L."/>
            <person name="Chaput D.L."/>
            <person name="Haridas S."/>
            <person name="Grigoriev I.V."/>
            <person name="Santelli C.M."/>
            <person name="Hansel C.M."/>
        </authorList>
    </citation>
    <scope>NUCLEOTIDE SEQUENCE [LARGE SCALE GENOMIC DNA]</scope>
    <source>
        <strain evidence="3 5">SRC1lrK2f</strain>
    </source>
</reference>
<keyword evidence="2" id="KW-0732">Signal</keyword>
<feature type="compositionally biased region" description="Gly residues" evidence="1">
    <location>
        <begin position="72"/>
        <end position="104"/>
    </location>
</feature>
<feature type="region of interest" description="Disordered" evidence="1">
    <location>
        <begin position="65"/>
        <end position="110"/>
    </location>
</feature>
<dbReference type="RefSeq" id="XP_018387975.1">
    <property type="nucleotide sequence ID" value="XM_018533000.1"/>
</dbReference>
<sequence length="227" mass="22772">MKFTLTAITALVAPIVAQSTTPAPTSTDPWYGSGPPWASSDPAKWSSIYQSLLSEGKIPSTLTAAPWPTGSYGPGQGPWGPGGPHGPGGPGGPGHWGGPDGPGPWGSSNWGPYSDWSTRSDWRNGPWTAWWGGSACPPSDWPGWTAGPWSSSAPWTSWSGCSASTTATSVVTTTINGTAATTTAYGLQVAAASASTTGDASTGAGEKATVKIGAVVGVVLMGVVVAL</sequence>
<organism evidence="3 5">
    <name type="scientific">Alternaria alternata</name>
    <name type="common">Alternaria rot fungus</name>
    <name type="synonym">Torula alternata</name>
    <dbReference type="NCBI Taxonomy" id="5599"/>
    <lineage>
        <taxon>Eukaryota</taxon>
        <taxon>Fungi</taxon>
        <taxon>Dikarya</taxon>
        <taxon>Ascomycota</taxon>
        <taxon>Pezizomycotina</taxon>
        <taxon>Dothideomycetes</taxon>
        <taxon>Pleosporomycetidae</taxon>
        <taxon>Pleosporales</taxon>
        <taxon>Pleosporineae</taxon>
        <taxon>Pleosporaceae</taxon>
        <taxon>Alternaria</taxon>
        <taxon>Alternaria sect. Alternaria</taxon>
        <taxon>Alternaria alternata complex</taxon>
    </lineage>
</organism>
<dbReference type="KEGG" id="aalt:CC77DRAFT_735403"/>
<dbReference type="Proteomes" id="UP000291422">
    <property type="component" value="Unassembled WGS sequence"/>
</dbReference>
<gene>
    <name evidence="4" type="ORF">AA0117_g2671</name>
    <name evidence="3" type="ORF">CC77DRAFT_735403</name>
</gene>
<keyword evidence="5" id="KW-1185">Reference proteome</keyword>
<evidence type="ECO:0000313" key="6">
    <source>
        <dbReference type="Proteomes" id="UP000291422"/>
    </source>
</evidence>
<dbReference type="Proteomes" id="UP000077248">
    <property type="component" value="Unassembled WGS sequence"/>
</dbReference>
<dbReference type="AlphaFoldDB" id="A0A177DRZ5"/>
<evidence type="ECO:0000313" key="5">
    <source>
        <dbReference type="Proteomes" id="UP000077248"/>
    </source>
</evidence>
<reference evidence="4" key="3">
    <citation type="journal article" date="2019" name="J. ISSAAS">
        <title>Genomics, evolutionary history and diagnostics of the Alternaria alternata species group including apple and Asian pear pathotypes.</title>
        <authorList>
            <person name="Armitage A.D."/>
            <person name="Cockerton H.M."/>
            <person name="Sreenivasaprasad S."/>
            <person name="Woodhall J."/>
            <person name="Lane C."/>
            <person name="Harrison R.J."/>
            <person name="Clarkson J.P."/>
        </authorList>
    </citation>
    <scope>NUCLEOTIDE SEQUENCE</scope>
    <source>
        <strain evidence="4">FERA 1177</strain>
    </source>
</reference>
<name>A0A177DRZ5_ALTAL</name>
<accession>A0A177DRZ5</accession>
<feature type="signal peptide" evidence="2">
    <location>
        <begin position="1"/>
        <end position="17"/>
    </location>
</feature>
<reference evidence="6" key="2">
    <citation type="journal article" date="2019" name="bioRxiv">
        <title>Genomics, evolutionary history and diagnostics of the Alternaria alternata species group including apple and Asian pear pathotypes.</title>
        <authorList>
            <person name="Armitage A.D."/>
            <person name="Cockerton H.M."/>
            <person name="Sreenivasaprasad S."/>
            <person name="Woodhall J.W."/>
            <person name="Lane C.R."/>
            <person name="Harrison R.J."/>
            <person name="Clarkson J.P."/>
        </authorList>
    </citation>
    <scope>NUCLEOTIDE SEQUENCE [LARGE SCALE GENOMIC DNA]</scope>
    <source>
        <strain evidence="6">FERA 1177</strain>
    </source>
</reference>
<feature type="chain" id="PRO_5040569742" evidence="2">
    <location>
        <begin position="18"/>
        <end position="227"/>
    </location>
</feature>
<dbReference type="EMBL" id="PDXD01000003">
    <property type="protein sequence ID" value="RYN80939.1"/>
    <property type="molecule type" value="Genomic_DNA"/>
</dbReference>
<proteinExistence type="predicted"/>
<evidence type="ECO:0000256" key="1">
    <source>
        <dbReference type="SAM" id="MobiDB-lite"/>
    </source>
</evidence>
<evidence type="ECO:0000313" key="3">
    <source>
        <dbReference type="EMBL" id="OAG22554.1"/>
    </source>
</evidence>
<evidence type="ECO:0000256" key="2">
    <source>
        <dbReference type="SAM" id="SignalP"/>
    </source>
</evidence>
<dbReference type="VEuPathDB" id="FungiDB:CC77DRAFT_735403"/>
<dbReference type="GeneID" id="29118594"/>
<evidence type="ECO:0000313" key="4">
    <source>
        <dbReference type="EMBL" id="RYN80939.1"/>
    </source>
</evidence>
<dbReference type="OMA" id="STRSDWR"/>
<protein>
    <submittedName>
        <fullName evidence="3">Uncharacterized protein</fullName>
    </submittedName>
</protein>
<dbReference type="EMBL" id="KV441474">
    <property type="protein sequence ID" value="OAG22554.1"/>
    <property type="molecule type" value="Genomic_DNA"/>
</dbReference>
<dbReference type="STRING" id="5599.A0A177DRZ5"/>